<name>A0AAV8TRT2_9ROSI</name>
<accession>A0AAV8TRT2</accession>
<dbReference type="EMBL" id="JAIWQS010000003">
    <property type="protein sequence ID" value="KAJ8769641.1"/>
    <property type="molecule type" value="Genomic_DNA"/>
</dbReference>
<dbReference type="InterPro" id="IPR025558">
    <property type="entry name" value="DUF4283"/>
</dbReference>
<evidence type="ECO:0000313" key="3">
    <source>
        <dbReference type="Proteomes" id="UP001159364"/>
    </source>
</evidence>
<organism evidence="2 3">
    <name type="scientific">Erythroxylum novogranatense</name>
    <dbReference type="NCBI Taxonomy" id="1862640"/>
    <lineage>
        <taxon>Eukaryota</taxon>
        <taxon>Viridiplantae</taxon>
        <taxon>Streptophyta</taxon>
        <taxon>Embryophyta</taxon>
        <taxon>Tracheophyta</taxon>
        <taxon>Spermatophyta</taxon>
        <taxon>Magnoliopsida</taxon>
        <taxon>eudicotyledons</taxon>
        <taxon>Gunneridae</taxon>
        <taxon>Pentapetalae</taxon>
        <taxon>rosids</taxon>
        <taxon>fabids</taxon>
        <taxon>Malpighiales</taxon>
        <taxon>Erythroxylaceae</taxon>
        <taxon>Erythroxylum</taxon>
    </lineage>
</organism>
<sequence length="168" mass="19324">MDQELQSLSIREKENLEFVIPSEAIKHNEVNHDLCLLGKLVGERSINAEALERMLLSLWRPLRGAFIKPMEDSNLYLIQFYHHIDLKKMIAGALGDRGRSTNDNAPMSNSRAKLVSVKRRNSKGGVKSVAEDHTLTREAASRKHREAVKRKIFNILYSWFEKVQRKSL</sequence>
<dbReference type="Proteomes" id="UP001159364">
    <property type="component" value="Linkage Group LG03"/>
</dbReference>
<keyword evidence="3" id="KW-1185">Reference proteome</keyword>
<feature type="domain" description="DUF4283" evidence="1">
    <location>
        <begin position="29"/>
        <end position="91"/>
    </location>
</feature>
<evidence type="ECO:0000259" key="1">
    <source>
        <dbReference type="Pfam" id="PF14111"/>
    </source>
</evidence>
<proteinExistence type="predicted"/>
<dbReference type="AlphaFoldDB" id="A0AAV8TRT2"/>
<evidence type="ECO:0000313" key="2">
    <source>
        <dbReference type="EMBL" id="KAJ8769641.1"/>
    </source>
</evidence>
<reference evidence="2 3" key="1">
    <citation type="submission" date="2021-09" db="EMBL/GenBank/DDBJ databases">
        <title>Genomic insights and catalytic innovation underlie evolution of tropane alkaloids biosynthesis.</title>
        <authorList>
            <person name="Wang Y.-J."/>
            <person name="Tian T."/>
            <person name="Huang J.-P."/>
            <person name="Huang S.-X."/>
        </authorList>
    </citation>
    <scope>NUCLEOTIDE SEQUENCE [LARGE SCALE GENOMIC DNA]</scope>
    <source>
        <strain evidence="2">KIB-2018</strain>
        <tissue evidence="2">Leaf</tissue>
    </source>
</reference>
<comment type="caution">
    <text evidence="2">The sequence shown here is derived from an EMBL/GenBank/DDBJ whole genome shotgun (WGS) entry which is preliminary data.</text>
</comment>
<dbReference type="Pfam" id="PF14111">
    <property type="entry name" value="DUF4283"/>
    <property type="match status" value="1"/>
</dbReference>
<gene>
    <name evidence="2" type="ORF">K2173_005244</name>
</gene>
<protein>
    <recommendedName>
        <fullName evidence="1">DUF4283 domain-containing protein</fullName>
    </recommendedName>
</protein>